<evidence type="ECO:0000313" key="2">
    <source>
        <dbReference type="Proteomes" id="UP000034231"/>
    </source>
</evidence>
<reference evidence="1 2" key="1">
    <citation type="journal article" date="2015" name="Nature">
        <title>rRNA introns, odd ribosomes, and small enigmatic genomes across a large radiation of phyla.</title>
        <authorList>
            <person name="Brown C.T."/>
            <person name="Hug L.A."/>
            <person name="Thomas B.C."/>
            <person name="Sharon I."/>
            <person name="Castelle C.J."/>
            <person name="Singh A."/>
            <person name="Wilkins M.J."/>
            <person name="Williams K.H."/>
            <person name="Banfield J.F."/>
        </authorList>
    </citation>
    <scope>NUCLEOTIDE SEQUENCE [LARGE SCALE GENOMIC DNA]</scope>
</reference>
<name>A0A0G0I2U6_9BACT</name>
<evidence type="ECO:0000313" key="1">
    <source>
        <dbReference type="EMBL" id="KKQ49623.1"/>
    </source>
</evidence>
<sequence>MKPSLAKHARAQAILEDLTLTKLVEKALVDYLPEEIVIKKSEI</sequence>
<dbReference type="AlphaFoldDB" id="A0A0G0I2U6"/>
<comment type="caution">
    <text evidence="1">The sequence shown here is derived from an EMBL/GenBank/DDBJ whole genome shotgun (WGS) entry which is preliminary data.</text>
</comment>
<dbReference type="EMBL" id="LBTX01000012">
    <property type="protein sequence ID" value="KKQ49623.1"/>
    <property type="molecule type" value="Genomic_DNA"/>
</dbReference>
<organism evidence="1 2">
    <name type="scientific">Candidatus Shapirobacteria bacterium GW2011_GWE1_38_10</name>
    <dbReference type="NCBI Taxonomy" id="1618488"/>
    <lineage>
        <taxon>Bacteria</taxon>
        <taxon>Candidatus Shapironibacteriota</taxon>
    </lineage>
</organism>
<gene>
    <name evidence="1" type="ORF">US68_C0012G0018</name>
</gene>
<protein>
    <submittedName>
        <fullName evidence="1">Uncharacterized protein</fullName>
    </submittedName>
</protein>
<proteinExistence type="predicted"/>
<accession>A0A0G0I2U6</accession>
<dbReference type="Proteomes" id="UP000034231">
    <property type="component" value="Unassembled WGS sequence"/>
</dbReference>